<dbReference type="InterPro" id="IPR036388">
    <property type="entry name" value="WH-like_DNA-bd_sf"/>
</dbReference>
<evidence type="ECO:0000313" key="7">
    <source>
        <dbReference type="EMBL" id="MCK9878181.1"/>
    </source>
</evidence>
<dbReference type="CDD" id="cd00383">
    <property type="entry name" value="trans_reg_C"/>
    <property type="match status" value="1"/>
</dbReference>
<dbReference type="SMART" id="SM00448">
    <property type="entry name" value="REC"/>
    <property type="match status" value="1"/>
</dbReference>
<feature type="domain" description="OmpR/PhoB-type" evidence="6">
    <location>
        <begin position="124"/>
        <end position="222"/>
    </location>
</feature>
<comment type="caution">
    <text evidence="7">The sequence shown here is derived from an EMBL/GenBank/DDBJ whole genome shotgun (WGS) entry which is preliminary data.</text>
</comment>
<evidence type="ECO:0000259" key="5">
    <source>
        <dbReference type="PROSITE" id="PS50110"/>
    </source>
</evidence>
<sequence>MRVLVVEDDERTAALLRRGLVEEGYAVDLAAEGPEAVWRGCEVDYDAIVLDLMLPGLDGFEVCAQLRARGRWAPVLMLTARVDVDDRIRGLDAGADDYLPKPFSFGELTARLRALVRRGADQRPVILTAAAVRLDPAAHRVWRHGEPVDLSAKEFALLHLLLRHPEQVLTRTFIIDHVWDDAFDATSNVVDQYVRYLRRKLDDPGAPSLVETIRGVGYRLHIPPATGPDTPSGPGPGTASASE</sequence>
<feature type="modified residue" description="4-aspartylphosphate" evidence="2">
    <location>
        <position position="51"/>
    </location>
</feature>
<dbReference type="Pfam" id="PF00486">
    <property type="entry name" value="Trans_reg_C"/>
    <property type="match status" value="1"/>
</dbReference>
<dbReference type="SMART" id="SM00862">
    <property type="entry name" value="Trans_reg_C"/>
    <property type="match status" value="1"/>
</dbReference>
<evidence type="ECO:0000256" key="2">
    <source>
        <dbReference type="PROSITE-ProRule" id="PRU00169"/>
    </source>
</evidence>
<feature type="region of interest" description="Disordered" evidence="4">
    <location>
        <begin position="221"/>
        <end position="243"/>
    </location>
</feature>
<name>A0ABT0K376_9ACTN</name>
<dbReference type="PANTHER" id="PTHR48111">
    <property type="entry name" value="REGULATOR OF RPOS"/>
    <property type="match status" value="1"/>
</dbReference>
<feature type="DNA-binding region" description="OmpR/PhoB-type" evidence="3">
    <location>
        <begin position="124"/>
        <end position="222"/>
    </location>
</feature>
<gene>
    <name evidence="7" type="ORF">MXD59_20830</name>
</gene>
<dbReference type="InterPro" id="IPR001867">
    <property type="entry name" value="OmpR/PhoB-type_DNA-bd"/>
</dbReference>
<dbReference type="PROSITE" id="PS50110">
    <property type="entry name" value="RESPONSE_REGULATORY"/>
    <property type="match status" value="1"/>
</dbReference>
<proteinExistence type="predicted"/>
<dbReference type="Gene3D" id="1.10.10.10">
    <property type="entry name" value="Winged helix-like DNA-binding domain superfamily/Winged helix DNA-binding domain"/>
    <property type="match status" value="1"/>
</dbReference>
<dbReference type="PROSITE" id="PS51755">
    <property type="entry name" value="OMPR_PHOB"/>
    <property type="match status" value="1"/>
</dbReference>
<dbReference type="RefSeq" id="WP_248826313.1">
    <property type="nucleotide sequence ID" value="NZ_JALKFT010000028.1"/>
</dbReference>
<dbReference type="Gene3D" id="3.40.50.2300">
    <property type="match status" value="1"/>
</dbReference>
<keyword evidence="2" id="KW-0597">Phosphoprotein</keyword>
<dbReference type="Proteomes" id="UP001201873">
    <property type="component" value="Unassembled WGS sequence"/>
</dbReference>
<dbReference type="SUPFAM" id="SSF52172">
    <property type="entry name" value="CheY-like"/>
    <property type="match status" value="1"/>
</dbReference>
<reference evidence="7 8" key="1">
    <citation type="submission" date="2022-04" db="EMBL/GenBank/DDBJ databases">
        <title>Genome diversity in the genus Frankia.</title>
        <authorList>
            <person name="Carlos-Shanley C."/>
            <person name="Hahn D."/>
        </authorList>
    </citation>
    <scope>NUCLEOTIDE SEQUENCE [LARGE SCALE GENOMIC DNA]</scope>
    <source>
        <strain evidence="7 8">Ag45/Mut15</strain>
    </source>
</reference>
<organism evidence="7 8">
    <name type="scientific">Frankia umida</name>
    <dbReference type="NCBI Taxonomy" id="573489"/>
    <lineage>
        <taxon>Bacteria</taxon>
        <taxon>Bacillati</taxon>
        <taxon>Actinomycetota</taxon>
        <taxon>Actinomycetes</taxon>
        <taxon>Frankiales</taxon>
        <taxon>Frankiaceae</taxon>
        <taxon>Frankia</taxon>
    </lineage>
</organism>
<dbReference type="Gene3D" id="6.10.250.690">
    <property type="match status" value="1"/>
</dbReference>
<dbReference type="CDD" id="cd19935">
    <property type="entry name" value="REC_OmpR_CusR-like"/>
    <property type="match status" value="1"/>
</dbReference>
<evidence type="ECO:0000256" key="3">
    <source>
        <dbReference type="PROSITE-ProRule" id="PRU01091"/>
    </source>
</evidence>
<feature type="domain" description="Response regulatory" evidence="5">
    <location>
        <begin position="2"/>
        <end position="116"/>
    </location>
</feature>
<evidence type="ECO:0000256" key="4">
    <source>
        <dbReference type="SAM" id="MobiDB-lite"/>
    </source>
</evidence>
<evidence type="ECO:0000313" key="8">
    <source>
        <dbReference type="Proteomes" id="UP001201873"/>
    </source>
</evidence>
<dbReference type="InterPro" id="IPR039420">
    <property type="entry name" value="WalR-like"/>
</dbReference>
<dbReference type="PANTHER" id="PTHR48111:SF28">
    <property type="entry name" value="TRANSCRIPTIONAL REGULATORY PROTEIN TCRX-RELATED"/>
    <property type="match status" value="1"/>
</dbReference>
<evidence type="ECO:0000256" key="1">
    <source>
        <dbReference type="ARBA" id="ARBA00023125"/>
    </source>
</evidence>
<keyword evidence="8" id="KW-1185">Reference proteome</keyword>
<evidence type="ECO:0000259" key="6">
    <source>
        <dbReference type="PROSITE" id="PS51755"/>
    </source>
</evidence>
<protein>
    <submittedName>
        <fullName evidence="7">Response regulator transcription factor</fullName>
    </submittedName>
</protein>
<accession>A0ABT0K376</accession>
<keyword evidence="1 3" id="KW-0238">DNA-binding</keyword>
<dbReference type="EMBL" id="JALKFT010000028">
    <property type="protein sequence ID" value="MCK9878181.1"/>
    <property type="molecule type" value="Genomic_DNA"/>
</dbReference>
<dbReference type="InterPro" id="IPR001789">
    <property type="entry name" value="Sig_transdc_resp-reg_receiver"/>
</dbReference>
<dbReference type="Pfam" id="PF00072">
    <property type="entry name" value="Response_reg"/>
    <property type="match status" value="1"/>
</dbReference>
<feature type="compositionally biased region" description="Low complexity" evidence="4">
    <location>
        <begin position="223"/>
        <end position="243"/>
    </location>
</feature>
<dbReference type="InterPro" id="IPR011006">
    <property type="entry name" value="CheY-like_superfamily"/>
</dbReference>